<feature type="transmembrane region" description="Helical" evidence="1">
    <location>
        <begin position="12"/>
        <end position="30"/>
    </location>
</feature>
<dbReference type="AlphaFoldDB" id="A0A8H8X0C3"/>
<keyword evidence="1" id="KW-0812">Transmembrane</keyword>
<keyword evidence="1" id="KW-0472">Membrane</keyword>
<evidence type="ECO:0000313" key="3">
    <source>
        <dbReference type="Proteomes" id="UP000663508"/>
    </source>
</evidence>
<sequence>MSQTRAMSALEVLANTSIAFVISLAGSFVFNPLVGIKATPMQNVGVTLMFTALSLVRGYAIRRFFSRM</sequence>
<feature type="transmembrane region" description="Helical" evidence="1">
    <location>
        <begin position="42"/>
        <end position="60"/>
    </location>
</feature>
<geneLocation type="plasmid" evidence="2 3">
    <name>pVL1_2</name>
</geneLocation>
<dbReference type="Pfam" id="PF23858">
    <property type="entry name" value="DUF7220"/>
    <property type="match status" value="1"/>
</dbReference>
<dbReference type="RefSeq" id="WP_207183892.1">
    <property type="nucleotide sequence ID" value="NZ_AP024147.1"/>
</dbReference>
<reference evidence="2" key="1">
    <citation type="submission" date="2020-11" db="EMBL/GenBank/DDBJ databases">
        <title>Complete genome sequence of a novel pathogenic Methylobacterium strain isolated from rice in Vietnam.</title>
        <authorList>
            <person name="Lai K."/>
            <person name="Okazaki S."/>
            <person name="Higashi K."/>
            <person name="Mori H."/>
            <person name="Toyoda A."/>
            <person name="Kurokawa K."/>
        </authorList>
    </citation>
    <scope>NUCLEOTIDE SEQUENCE</scope>
    <source>
        <strain evidence="2">VL1</strain>
        <plasmid evidence="2">pVL1_2</plasmid>
    </source>
</reference>
<evidence type="ECO:0000256" key="1">
    <source>
        <dbReference type="SAM" id="Phobius"/>
    </source>
</evidence>
<gene>
    <name evidence="2" type="ORF">mvi_63420</name>
</gene>
<keyword evidence="2" id="KW-0614">Plasmid</keyword>
<dbReference type="Proteomes" id="UP000663508">
    <property type="component" value="Plasmid pVL1_2"/>
</dbReference>
<keyword evidence="1" id="KW-1133">Transmembrane helix</keyword>
<name>A0A8H8X0C3_9HYPH</name>
<evidence type="ECO:0000313" key="2">
    <source>
        <dbReference type="EMBL" id="BCM87881.1"/>
    </source>
</evidence>
<dbReference type="InterPro" id="IPR055644">
    <property type="entry name" value="DUF7220"/>
</dbReference>
<proteinExistence type="predicted"/>
<protein>
    <submittedName>
        <fullName evidence="2">Uncharacterized protein</fullName>
    </submittedName>
</protein>
<dbReference type="KEGG" id="mind:mvi_63420"/>
<dbReference type="EMBL" id="AP024147">
    <property type="protein sequence ID" value="BCM87881.1"/>
    <property type="molecule type" value="Genomic_DNA"/>
</dbReference>
<accession>A0A8H8X0C3</accession>
<organism evidence="2 3">
    <name type="scientific">Methylobacterium indicum</name>
    <dbReference type="NCBI Taxonomy" id="1775910"/>
    <lineage>
        <taxon>Bacteria</taxon>
        <taxon>Pseudomonadati</taxon>
        <taxon>Pseudomonadota</taxon>
        <taxon>Alphaproteobacteria</taxon>
        <taxon>Hyphomicrobiales</taxon>
        <taxon>Methylobacteriaceae</taxon>
        <taxon>Methylobacterium</taxon>
    </lineage>
</organism>